<reference evidence="1" key="2">
    <citation type="submission" date="2025-08" db="UniProtKB">
        <authorList>
            <consortium name="Ensembl"/>
        </authorList>
    </citation>
    <scope>IDENTIFICATION</scope>
</reference>
<dbReference type="GO" id="GO:0005634">
    <property type="term" value="C:nucleus"/>
    <property type="evidence" value="ECO:0007669"/>
    <property type="project" value="TreeGrafter"/>
</dbReference>
<keyword evidence="2" id="KW-1185">Reference proteome</keyword>
<protein>
    <submittedName>
        <fullName evidence="1">Uncharacterized protein</fullName>
    </submittedName>
</protein>
<dbReference type="PANTHER" id="PTHR34648">
    <property type="entry name" value="CLOCK-INTERACTING PACEMAKER"/>
    <property type="match status" value="1"/>
</dbReference>
<dbReference type="GO" id="GO:0045892">
    <property type="term" value="P:negative regulation of DNA-templated transcription"/>
    <property type="evidence" value="ECO:0007669"/>
    <property type="project" value="InterPro"/>
</dbReference>
<dbReference type="PANTHER" id="PTHR34648:SF6">
    <property type="entry name" value="CLOCK-INTERACTING PACEMAKER-RELATED"/>
    <property type="match status" value="1"/>
</dbReference>
<dbReference type="InParanoid" id="A0A672FGU1"/>
<dbReference type="GO" id="GO:0042754">
    <property type="term" value="P:negative regulation of circadian rhythm"/>
    <property type="evidence" value="ECO:0007669"/>
    <property type="project" value="InterPro"/>
</dbReference>
<evidence type="ECO:0000313" key="2">
    <source>
        <dbReference type="Proteomes" id="UP000472267"/>
    </source>
</evidence>
<accession>A0A672FGU1</accession>
<evidence type="ECO:0000313" key="1">
    <source>
        <dbReference type="Ensembl" id="ENSSFAP00005005017.1"/>
    </source>
</evidence>
<dbReference type="AlphaFoldDB" id="A0A672FGU1"/>
<dbReference type="Pfam" id="PF15800">
    <property type="entry name" value="CiPC"/>
    <property type="match status" value="1"/>
</dbReference>
<proteinExistence type="predicted"/>
<name>A0A672FGU1_SALFA</name>
<dbReference type="Proteomes" id="UP000472267">
    <property type="component" value="Chromosome 19"/>
</dbReference>
<reference evidence="1" key="1">
    <citation type="submission" date="2019-06" db="EMBL/GenBank/DDBJ databases">
        <authorList>
            <consortium name="Wellcome Sanger Institute Data Sharing"/>
        </authorList>
    </citation>
    <scope>NUCLEOTIDE SEQUENCE [LARGE SCALE GENOMIC DNA]</scope>
</reference>
<dbReference type="InterPro" id="IPR031602">
    <property type="entry name" value="CIPC"/>
</dbReference>
<organism evidence="1 2">
    <name type="scientific">Salarias fasciatus</name>
    <name type="common">Jewelled blenny</name>
    <name type="synonym">Blennius fasciatus</name>
    <dbReference type="NCBI Taxonomy" id="181472"/>
    <lineage>
        <taxon>Eukaryota</taxon>
        <taxon>Metazoa</taxon>
        <taxon>Chordata</taxon>
        <taxon>Craniata</taxon>
        <taxon>Vertebrata</taxon>
        <taxon>Euteleostomi</taxon>
        <taxon>Actinopterygii</taxon>
        <taxon>Neopterygii</taxon>
        <taxon>Teleostei</taxon>
        <taxon>Neoteleostei</taxon>
        <taxon>Acanthomorphata</taxon>
        <taxon>Ovalentaria</taxon>
        <taxon>Blenniimorphae</taxon>
        <taxon>Blenniiformes</taxon>
        <taxon>Blennioidei</taxon>
        <taxon>Blenniidae</taxon>
        <taxon>Salariinae</taxon>
        <taxon>Salarias</taxon>
    </lineage>
</organism>
<reference evidence="1" key="3">
    <citation type="submission" date="2025-09" db="UniProtKB">
        <authorList>
            <consortium name="Ensembl"/>
        </authorList>
    </citation>
    <scope>IDENTIFICATION</scope>
</reference>
<dbReference type="Ensembl" id="ENSSFAT00005005316.1">
    <property type="protein sequence ID" value="ENSSFAP00005005017.1"/>
    <property type="gene ID" value="ENSSFAG00005003231.1"/>
</dbReference>
<sequence>HAKSNSYRESFMDVSLYFAPQDDEIVYLPSYYASSEYLSAVDLTDSEDAGRTGSTIGQDPSGQQVAVMGGSYAGLSPMIIMNNFVLKQVKLSSTLRAQP</sequence>